<dbReference type="Proteomes" id="UP000291343">
    <property type="component" value="Unassembled WGS sequence"/>
</dbReference>
<evidence type="ECO:0000313" key="12">
    <source>
        <dbReference type="EMBL" id="RZF38601.1"/>
    </source>
</evidence>
<keyword evidence="4" id="KW-0677">Repeat</keyword>
<dbReference type="InterPro" id="IPR003599">
    <property type="entry name" value="Ig_sub"/>
</dbReference>
<dbReference type="InterPro" id="IPR013783">
    <property type="entry name" value="Ig-like_fold"/>
</dbReference>
<keyword evidence="9" id="KW-0393">Immunoglobulin domain</keyword>
<keyword evidence="5" id="KW-0130">Cell adhesion</keyword>
<accession>A0A482WZI5</accession>
<organism evidence="12 13">
    <name type="scientific">Laodelphax striatellus</name>
    <name type="common">Small brown planthopper</name>
    <name type="synonym">Delphax striatella</name>
    <dbReference type="NCBI Taxonomy" id="195883"/>
    <lineage>
        <taxon>Eukaryota</taxon>
        <taxon>Metazoa</taxon>
        <taxon>Ecdysozoa</taxon>
        <taxon>Arthropoda</taxon>
        <taxon>Hexapoda</taxon>
        <taxon>Insecta</taxon>
        <taxon>Pterygota</taxon>
        <taxon>Neoptera</taxon>
        <taxon>Paraneoptera</taxon>
        <taxon>Hemiptera</taxon>
        <taxon>Auchenorrhyncha</taxon>
        <taxon>Fulgoroidea</taxon>
        <taxon>Delphacidae</taxon>
        <taxon>Criomorphinae</taxon>
        <taxon>Laodelphax</taxon>
    </lineage>
</organism>
<dbReference type="PANTHER" id="PTHR12231:SF253">
    <property type="entry name" value="DPR-INTERACTING PROTEIN ETA, ISOFORM B-RELATED"/>
    <property type="match status" value="1"/>
</dbReference>
<evidence type="ECO:0000256" key="9">
    <source>
        <dbReference type="ARBA" id="ARBA00023319"/>
    </source>
</evidence>
<feature type="domain" description="Ig-like" evidence="11">
    <location>
        <begin position="473"/>
        <end position="563"/>
    </location>
</feature>
<name>A0A482WZI5_LAOST</name>
<evidence type="ECO:0000256" key="6">
    <source>
        <dbReference type="ARBA" id="ARBA00022989"/>
    </source>
</evidence>
<sequence length="733" mass="79279">MKAPTFSSESRSSTFLKVKGQSFSLLCQAQAFPVPLFRWYKFLDGSSRKQAVVMDERVKQVSGTLIIREARVEDSGKYLCVVNNSVGGESVETVLTVTAPLAAGVEPTTQTVDFGRPAIFKCNYEGNPVKTVSWLKDGKALPGHEEPVLKIESVRKEDKGMYQCFVRNEQESAQASAELKLGGRFEPPQIRHSFNEETMQPGPSVFLKCVASGNPTPEITWELDARKLSNSDRLQVGQYVTMNGDVVSHLNISSVQTNDGGLYKCIASSKVGSAEHAARLNVYGLPFVRPIDKKMIVAGETLFVTCPVAGYPIESIVWERDGRLLPINRKQKVFPNGTLIIENVERMSDQATYTCVAKNSQGFSSRGTLEVQVLVRPHITPFSFEGDANSGEGAQLTCYVGKGDTPLLISWSVGDLELTSSSAGVIMTKIGERTSLLTLTNVTAASAGNYTCTAVNRGGTANHTAMLSVNVMPYITPFFQEEAATNGDSIQLNCHVAKGDRPLKITWSFHGEELSSHLGISTAKFSERSSILTIASAMAAHTGNYTCSASNQAGTASFTATVLVNVRPTINPFYLESQTFAGETIQLNCFVARGDSPLLIGWNVNGQSLSISGSGVSVTQVGPRTSLLTIGSVMDRHSGNYTCYAENKAGRAEHSVTLLGLLSHYRVAERLAPGVIPLTPRLPLILQKFRFSFGDEPLEADSSAVRQCGISRDRAHQSSAGGLTDFLGPKLQR</sequence>
<feature type="region of interest" description="Disordered" evidence="10">
    <location>
        <begin position="711"/>
        <end position="733"/>
    </location>
</feature>
<dbReference type="SMR" id="A0A482WZI5"/>
<dbReference type="GO" id="GO:0016020">
    <property type="term" value="C:membrane"/>
    <property type="evidence" value="ECO:0007669"/>
    <property type="project" value="UniProtKB-SubCell"/>
</dbReference>
<evidence type="ECO:0000256" key="1">
    <source>
        <dbReference type="ARBA" id="ARBA00004167"/>
    </source>
</evidence>
<comment type="caution">
    <text evidence="12">The sequence shown here is derived from an EMBL/GenBank/DDBJ whole genome shotgun (WGS) entry which is preliminary data.</text>
</comment>
<feature type="domain" description="Ig-like" evidence="11">
    <location>
        <begin position="568"/>
        <end position="657"/>
    </location>
</feature>
<dbReference type="EMBL" id="QKKF02022174">
    <property type="protein sequence ID" value="RZF38601.1"/>
    <property type="molecule type" value="Genomic_DNA"/>
</dbReference>
<reference evidence="12 13" key="1">
    <citation type="journal article" date="2017" name="Gigascience">
        <title>Genome sequence of the small brown planthopper, Laodelphax striatellus.</title>
        <authorList>
            <person name="Zhu J."/>
            <person name="Jiang F."/>
            <person name="Wang X."/>
            <person name="Yang P."/>
            <person name="Bao Y."/>
            <person name="Zhao W."/>
            <person name="Wang W."/>
            <person name="Lu H."/>
            <person name="Wang Q."/>
            <person name="Cui N."/>
            <person name="Li J."/>
            <person name="Chen X."/>
            <person name="Luo L."/>
            <person name="Yu J."/>
            <person name="Kang L."/>
            <person name="Cui F."/>
        </authorList>
    </citation>
    <scope>NUCLEOTIDE SEQUENCE [LARGE SCALE GENOMIC DNA]</scope>
    <source>
        <strain evidence="12">Lst14</strain>
    </source>
</reference>
<feature type="domain" description="Ig-like" evidence="11">
    <location>
        <begin position="100"/>
        <end position="180"/>
    </location>
</feature>
<feature type="domain" description="Ig-like" evidence="11">
    <location>
        <begin position="4"/>
        <end position="96"/>
    </location>
</feature>
<dbReference type="FunFam" id="2.60.40.10:FF:000333">
    <property type="entry name" value="Down syndrome cell adhesion molecule"/>
    <property type="match status" value="3"/>
</dbReference>
<evidence type="ECO:0000259" key="11">
    <source>
        <dbReference type="PROSITE" id="PS50835"/>
    </source>
</evidence>
<dbReference type="InParanoid" id="A0A482WZI5"/>
<dbReference type="FunFam" id="2.60.40.10:FF:000017">
    <property type="entry name" value="Down syndrome cell adhesion molecule b"/>
    <property type="match status" value="1"/>
</dbReference>
<dbReference type="FunFam" id="2.60.40.10:FF:000308">
    <property type="entry name" value="Down syndrome cell adhesion molecule, isoform D"/>
    <property type="match status" value="1"/>
</dbReference>
<protein>
    <recommendedName>
        <fullName evidence="11">Ig-like domain-containing protein</fullName>
    </recommendedName>
</protein>
<keyword evidence="6" id="KW-1133">Transmembrane helix</keyword>
<keyword evidence="13" id="KW-1185">Reference proteome</keyword>
<evidence type="ECO:0000256" key="3">
    <source>
        <dbReference type="ARBA" id="ARBA00022729"/>
    </source>
</evidence>
<dbReference type="FunFam" id="2.60.40.10:FF:000324">
    <property type="entry name" value="Down syndrome cell adhesion molecule, isoform D"/>
    <property type="match status" value="1"/>
</dbReference>
<keyword evidence="8" id="KW-1015">Disulfide bond</keyword>
<dbReference type="Gene3D" id="2.60.40.10">
    <property type="entry name" value="Immunoglobulins"/>
    <property type="match status" value="7"/>
</dbReference>
<evidence type="ECO:0000256" key="7">
    <source>
        <dbReference type="ARBA" id="ARBA00023136"/>
    </source>
</evidence>
<dbReference type="GO" id="GO:0048812">
    <property type="term" value="P:neuron projection morphogenesis"/>
    <property type="evidence" value="ECO:0007669"/>
    <property type="project" value="UniProtKB-ARBA"/>
</dbReference>
<dbReference type="InterPro" id="IPR013098">
    <property type="entry name" value="Ig_I-set"/>
</dbReference>
<proteinExistence type="predicted"/>
<keyword evidence="3" id="KW-0732">Signal</keyword>
<dbReference type="GO" id="GO:0007155">
    <property type="term" value="P:cell adhesion"/>
    <property type="evidence" value="ECO:0007669"/>
    <property type="project" value="UniProtKB-KW"/>
</dbReference>
<dbReference type="PROSITE" id="PS50835">
    <property type="entry name" value="IG_LIKE"/>
    <property type="match status" value="7"/>
</dbReference>
<evidence type="ECO:0000313" key="13">
    <source>
        <dbReference type="Proteomes" id="UP000291343"/>
    </source>
</evidence>
<evidence type="ECO:0000256" key="5">
    <source>
        <dbReference type="ARBA" id="ARBA00022889"/>
    </source>
</evidence>
<dbReference type="InterPro" id="IPR007110">
    <property type="entry name" value="Ig-like_dom"/>
</dbReference>
<evidence type="ECO:0000256" key="4">
    <source>
        <dbReference type="ARBA" id="ARBA00022737"/>
    </source>
</evidence>
<dbReference type="SMART" id="SM00409">
    <property type="entry name" value="IG"/>
    <property type="match status" value="7"/>
</dbReference>
<dbReference type="Pfam" id="PF13927">
    <property type="entry name" value="Ig_3"/>
    <property type="match status" value="3"/>
</dbReference>
<evidence type="ECO:0000256" key="8">
    <source>
        <dbReference type="ARBA" id="ARBA00023157"/>
    </source>
</evidence>
<dbReference type="InterPro" id="IPR036179">
    <property type="entry name" value="Ig-like_dom_sf"/>
</dbReference>
<dbReference type="InterPro" id="IPR003598">
    <property type="entry name" value="Ig_sub2"/>
</dbReference>
<dbReference type="GO" id="GO:0043005">
    <property type="term" value="C:neuron projection"/>
    <property type="evidence" value="ECO:0007669"/>
    <property type="project" value="TreeGrafter"/>
</dbReference>
<dbReference type="InterPro" id="IPR051170">
    <property type="entry name" value="Neural/epithelial_adhesion"/>
</dbReference>
<evidence type="ECO:0000256" key="2">
    <source>
        <dbReference type="ARBA" id="ARBA00022692"/>
    </source>
</evidence>
<feature type="domain" description="Ig-like" evidence="11">
    <location>
        <begin position="377"/>
        <end position="468"/>
    </location>
</feature>
<dbReference type="PANTHER" id="PTHR12231">
    <property type="entry name" value="CTX-RELATED TYPE I TRANSMEMBRANE PROTEIN"/>
    <property type="match status" value="1"/>
</dbReference>
<dbReference type="SUPFAM" id="SSF48726">
    <property type="entry name" value="Immunoglobulin"/>
    <property type="match status" value="7"/>
</dbReference>
<evidence type="ECO:0000256" key="10">
    <source>
        <dbReference type="SAM" id="MobiDB-lite"/>
    </source>
</evidence>
<dbReference type="OrthoDB" id="5969272at2759"/>
<dbReference type="STRING" id="195883.A0A482WZI5"/>
<gene>
    <name evidence="12" type="ORF">LSTR_LSTR010934</name>
</gene>
<keyword evidence="7" id="KW-0472">Membrane</keyword>
<feature type="domain" description="Ig-like" evidence="11">
    <location>
        <begin position="286"/>
        <end position="370"/>
    </location>
</feature>
<dbReference type="FunFam" id="2.60.40.10:FF:000302">
    <property type="entry name" value="Down syndrome cell adhesion molecule, isoform D"/>
    <property type="match status" value="1"/>
</dbReference>
<dbReference type="AlphaFoldDB" id="A0A482WZI5"/>
<dbReference type="SMART" id="SM00408">
    <property type="entry name" value="IGc2"/>
    <property type="match status" value="7"/>
</dbReference>
<feature type="domain" description="Ig-like" evidence="11">
    <location>
        <begin position="188"/>
        <end position="281"/>
    </location>
</feature>
<dbReference type="Pfam" id="PF07679">
    <property type="entry name" value="I-set"/>
    <property type="match status" value="4"/>
</dbReference>
<dbReference type="CDD" id="cd20956">
    <property type="entry name" value="IgI_4_Dscam"/>
    <property type="match status" value="1"/>
</dbReference>
<comment type="subcellular location">
    <subcellularLocation>
        <location evidence="1">Membrane</location>
        <topology evidence="1">Single-pass membrane protein</topology>
    </subcellularLocation>
</comment>
<keyword evidence="2" id="KW-0812">Transmembrane</keyword>
<dbReference type="CDD" id="cd20958">
    <property type="entry name" value="IgI_5_Dscam"/>
    <property type="match status" value="1"/>
</dbReference>